<sequence length="335" mass="39271">MNNFADIICRGYGCMYLPPYSPELSPIEQFWSVCKSELKREQLLDEESLTAKIADACNRDLYSDLQEFCRQSVSKFDYCLNPVINEYAQLDKRLESESTLSDTTGGSEYAESEQNSVYRLTFDELNDGSLKRSISQYMLNKKQSTFQKRMGLSSITFRPAENIFTLKRHSLSDDCYLMVRQFKRAVEESKTSIPANWGQAYENFGPLLYCILTHTLNTINIDKKYENQKQHPARKSESNFITKYITNFLQNIIFAYHDHLFVRWDTSSEVYDESKRKKRPDFTICSFDGFEVGCGEIKPPNTNSHHVEEDRCRIPEHLKNNYTSGFRLFQRRRSW</sequence>
<dbReference type="InterPro" id="IPR036397">
    <property type="entry name" value="RNaseH_sf"/>
</dbReference>
<dbReference type="GO" id="GO:0003676">
    <property type="term" value="F:nucleic acid binding"/>
    <property type="evidence" value="ECO:0007669"/>
    <property type="project" value="InterPro"/>
</dbReference>
<dbReference type="Pfam" id="PF13358">
    <property type="entry name" value="DDE_3"/>
    <property type="match status" value="1"/>
</dbReference>
<dbReference type="Proteomes" id="UP000717996">
    <property type="component" value="Unassembled WGS sequence"/>
</dbReference>
<dbReference type="AlphaFoldDB" id="A0A9P7CGA1"/>
<evidence type="ECO:0000313" key="3">
    <source>
        <dbReference type="Proteomes" id="UP000717996"/>
    </source>
</evidence>
<gene>
    <name evidence="2" type="ORF">G6F51_001674</name>
</gene>
<dbReference type="OrthoDB" id="2273778at2759"/>
<dbReference type="Gene3D" id="3.30.420.10">
    <property type="entry name" value="Ribonuclease H-like superfamily/Ribonuclease H"/>
    <property type="match status" value="1"/>
</dbReference>
<evidence type="ECO:0000313" key="2">
    <source>
        <dbReference type="EMBL" id="KAG1551714.1"/>
    </source>
</evidence>
<comment type="caution">
    <text evidence="2">The sequence shown here is derived from an EMBL/GenBank/DDBJ whole genome shotgun (WGS) entry which is preliminary data.</text>
</comment>
<protein>
    <recommendedName>
        <fullName evidence="1">Tc1-like transposase DDE domain-containing protein</fullName>
    </recommendedName>
</protein>
<reference evidence="2" key="1">
    <citation type="journal article" date="2020" name="Microb. Genom.">
        <title>Genetic diversity of clinical and environmental Mucorales isolates obtained from an investigation of mucormycosis cases among solid organ transplant recipients.</title>
        <authorList>
            <person name="Nguyen M.H."/>
            <person name="Kaul D."/>
            <person name="Muto C."/>
            <person name="Cheng S.J."/>
            <person name="Richter R.A."/>
            <person name="Bruno V.M."/>
            <person name="Liu G."/>
            <person name="Beyhan S."/>
            <person name="Sundermann A.J."/>
            <person name="Mounaud S."/>
            <person name="Pasculle A.W."/>
            <person name="Nierman W.C."/>
            <person name="Driscoll E."/>
            <person name="Cumbie R."/>
            <person name="Clancy C.J."/>
            <person name="Dupont C.L."/>
        </authorList>
    </citation>
    <scope>NUCLEOTIDE SEQUENCE</scope>
    <source>
        <strain evidence="2">GL16</strain>
    </source>
</reference>
<feature type="domain" description="Tc1-like transposase DDE" evidence="1">
    <location>
        <begin position="14"/>
        <end position="48"/>
    </location>
</feature>
<dbReference type="EMBL" id="JAANIT010000129">
    <property type="protein sequence ID" value="KAG1551714.1"/>
    <property type="molecule type" value="Genomic_DNA"/>
</dbReference>
<accession>A0A9P7CGA1</accession>
<name>A0A9P7CGA1_RHIOR</name>
<proteinExistence type="predicted"/>
<evidence type="ECO:0000259" key="1">
    <source>
        <dbReference type="Pfam" id="PF13358"/>
    </source>
</evidence>
<dbReference type="InterPro" id="IPR038717">
    <property type="entry name" value="Tc1-like_DDE_dom"/>
</dbReference>
<organism evidence="2 3">
    <name type="scientific">Rhizopus oryzae</name>
    <name type="common">Mucormycosis agent</name>
    <name type="synonym">Rhizopus arrhizus var. delemar</name>
    <dbReference type="NCBI Taxonomy" id="64495"/>
    <lineage>
        <taxon>Eukaryota</taxon>
        <taxon>Fungi</taxon>
        <taxon>Fungi incertae sedis</taxon>
        <taxon>Mucoromycota</taxon>
        <taxon>Mucoromycotina</taxon>
        <taxon>Mucoromycetes</taxon>
        <taxon>Mucorales</taxon>
        <taxon>Mucorineae</taxon>
        <taxon>Rhizopodaceae</taxon>
        <taxon>Rhizopus</taxon>
    </lineage>
</organism>